<dbReference type="STRING" id="5664.E9AC93"/>
<protein>
    <submittedName>
        <fullName evidence="3">Phosphoglycan beta 1,2 arabinosyltransferase</fullName>
    </submittedName>
</protein>
<keyword evidence="2" id="KW-0472">Membrane</keyword>
<dbReference type="GO" id="GO:0008378">
    <property type="term" value="F:galactosyltransferase activity"/>
    <property type="evidence" value="ECO:0000269"/>
    <property type="project" value="GeneDB"/>
</dbReference>
<dbReference type="VEuPathDB" id="TriTrypDB:LMJLV39_020006900"/>
<feature type="region of interest" description="Disordered" evidence="1">
    <location>
        <begin position="1"/>
        <end position="26"/>
    </location>
</feature>
<dbReference type="GeneID" id="12981679"/>
<evidence type="ECO:0000256" key="2">
    <source>
        <dbReference type="SAM" id="Phobius"/>
    </source>
</evidence>
<gene>
    <name evidence="3" type="primary">SCA2</name>
    <name evidence="3" type="ORF">LMJF_02_0180</name>
</gene>
<dbReference type="HOGENOM" id="CLU_321721_0_0_1"/>
<dbReference type="VEuPathDB" id="TriTrypDB:LMJLV39_020007000"/>
<sequence length="942" mass="104962">MLHSRARTKPKLQQTESSAGAEARRGRDRGACVHGRRCLRGPLPFSCCPVLPTPTSFSRADTLLFSRLPLAVRHAGSFQWPDLRHSHDFQRSVLRCCCIFLVQRREHTTSMRGDITASFGLTARAFETHSCAEGRNQTGTQATRLSHAHRRPFFPRRHHCCAILVSCITIMYLLSTLHFLVMEPDVSRENAAVSGNETSTNISSPGIRLLTNELELPPIRVMAADHTCAMCTNGVVYTQTGEEGGPAAAASRPENVTAMVCRKVSKEEVDVLTSAEECVARLHRLGMLHAVAAREEDVNASCVRVTVPAIVGRMSGGSDSCPAFLAEIRPGIDKHAKLQVWFPRMPSWPLPGSRALPYVGTAAVRDTDIDRDVAPPVSVEITSDGSTIVLQFGRDATSTVPEAFELRCPTHFFSVLVGRWGRQHNQLQELLHSLAFARASNRTYVLPSFTPDTNLPYVRYSASNLYGFNAIRREGQYCLVTNAEVKPIFAQLQAMGVVMDMRRVDYMGVVKPHLSPQQMAQEIVRRWWVLPPVRDGVRKYNLESWFADSRSFSPPLRSVADYRADSVLFRESVEPLMGDDLFRTPTEAEQYSSWDRIKMFASRMLEVLGGDHVGDDAAGGAAQVRMAVISGKVAYFFHPQLEEVTRLFGLLRPSAHVSAEVDRMYSKSAAALGWPTTGSTKDADGQLVMRDTLRLANFKGVIGIHARLRERTCRAEAMRLWDTNLALTVDRYTVDSTDPNWAGVKSMVSSIESDCSWTAESAVELYLQYAHWLRSTMPATFGHDYVPTTYVAYDDQSGPMADDMERIIQLLPEEVVVKDIGNLTAQYPRRFVASYDGRIKTSLRAVYNAARAKAVEQLEVHASSPNYYALLQKALLNMLYEPGLREMQAMSLDYIVLTNTEVFRGNIISSVATNVMLRRWGRGLPAHGLLAGYLESFYTGLY</sequence>
<evidence type="ECO:0000313" key="3">
    <source>
        <dbReference type="EMBL" id="CBZ11908.1"/>
    </source>
</evidence>
<dbReference type="RefSeq" id="XP_003721624.1">
    <property type="nucleotide sequence ID" value="XM_003721576.1"/>
</dbReference>
<organism evidence="3 4">
    <name type="scientific">Leishmania major</name>
    <dbReference type="NCBI Taxonomy" id="5664"/>
    <lineage>
        <taxon>Eukaryota</taxon>
        <taxon>Discoba</taxon>
        <taxon>Euglenozoa</taxon>
        <taxon>Kinetoplastea</taxon>
        <taxon>Metakinetoplastina</taxon>
        <taxon>Trypanosomatida</taxon>
        <taxon>Trypanosomatidae</taxon>
        <taxon>Leishmaniinae</taxon>
        <taxon>Leishmania</taxon>
    </lineage>
</organism>
<evidence type="ECO:0000256" key="1">
    <source>
        <dbReference type="SAM" id="MobiDB-lite"/>
    </source>
</evidence>
<dbReference type="VEuPathDB" id="TriTrypDB:LMJFC_020007300"/>
<reference evidence="3 4" key="2">
    <citation type="journal article" date="2011" name="Genome Res.">
        <title>Chromosome and gene copy number variation allow major structural change between species and strains of Leishmania.</title>
        <authorList>
            <person name="Rogers M.B."/>
            <person name="Hilley J.D."/>
            <person name="Dickens N.J."/>
            <person name="Wilkes J."/>
            <person name="Bates P.A."/>
            <person name="Depledge D.P."/>
            <person name="Harris D."/>
            <person name="Her Y."/>
            <person name="Herzyk P."/>
            <person name="Imamura H."/>
            <person name="Otto T.D."/>
            <person name="Sanders M."/>
            <person name="Seeger K."/>
            <person name="Dujardin J.C."/>
            <person name="Berriman M."/>
            <person name="Smith D.F."/>
            <person name="Hertz-Fowler C."/>
            <person name="Mottram J.C."/>
        </authorList>
    </citation>
    <scope>NUCLEOTIDE SEQUENCE [LARGE SCALE GENOMIC DNA]</scope>
    <source>
        <strain evidence="4">MHOM/IL/81/Friedlin</strain>
    </source>
</reference>
<keyword evidence="2" id="KW-0812">Transmembrane</keyword>
<dbReference type="OMA" id="GHETRTN"/>
<accession>E9AC93</accession>
<dbReference type="InParanoid" id="E9AC93"/>
<evidence type="ECO:0000313" key="4">
    <source>
        <dbReference type="Proteomes" id="UP000000542"/>
    </source>
</evidence>
<dbReference type="AlphaFoldDB" id="E9AC93"/>
<dbReference type="VEuPathDB" id="TriTrypDB:LMJSD75_020007100"/>
<keyword evidence="2" id="KW-1133">Transmembrane helix</keyword>
<dbReference type="GO" id="GO:0006012">
    <property type="term" value="P:galactose metabolic process"/>
    <property type="evidence" value="ECO:0000269"/>
    <property type="project" value="GeneDB"/>
</dbReference>
<reference evidence="3 4" key="1">
    <citation type="journal article" date="2005" name="Science">
        <title>The genome of the kinetoplastid parasite, Leishmania major.</title>
        <authorList>
            <person name="Ivens A.C."/>
            <person name="Peacock C.S."/>
            <person name="Worthey E.A."/>
            <person name="Murphy L."/>
            <person name="Aggarwal G."/>
            <person name="Berriman M."/>
            <person name="Sisk E."/>
            <person name="Rajandream M.A."/>
            <person name="Adlem E."/>
            <person name="Aert R."/>
            <person name="Anupama A."/>
            <person name="Apostolou Z."/>
            <person name="Attipoe P."/>
            <person name="Bason N."/>
            <person name="Bauser C."/>
            <person name="Beck A."/>
            <person name="Beverley S.M."/>
            <person name="Bianchettin G."/>
            <person name="Borzym K."/>
            <person name="Bothe G."/>
            <person name="Bruschi C.V."/>
            <person name="Collins M."/>
            <person name="Cadag E."/>
            <person name="Ciarloni L."/>
            <person name="Clayton C."/>
            <person name="Coulson R.M."/>
            <person name="Cronin A."/>
            <person name="Cruz A.K."/>
            <person name="Davies R.M."/>
            <person name="De Gaudenzi J."/>
            <person name="Dobson D.E."/>
            <person name="Duesterhoeft A."/>
            <person name="Fazelina G."/>
            <person name="Fosker N."/>
            <person name="Frasch A.C."/>
            <person name="Fraser A."/>
            <person name="Fuchs M."/>
            <person name="Gabel C."/>
            <person name="Goble A."/>
            <person name="Goffeau A."/>
            <person name="Harris D."/>
            <person name="Hertz-Fowler C."/>
            <person name="Hilbert H."/>
            <person name="Horn D."/>
            <person name="Huang Y."/>
            <person name="Klages S."/>
            <person name="Knights A."/>
            <person name="Kube M."/>
            <person name="Larke N."/>
            <person name="Litvin L."/>
            <person name="Lord A."/>
            <person name="Louie T."/>
            <person name="Marra M."/>
            <person name="Masuy D."/>
            <person name="Matthews K."/>
            <person name="Michaeli S."/>
            <person name="Mottram J.C."/>
            <person name="Muller-Auer S."/>
            <person name="Munden H."/>
            <person name="Nelson S."/>
            <person name="Norbertczak H."/>
            <person name="Oliver K."/>
            <person name="O'neil S."/>
            <person name="Pentony M."/>
            <person name="Pohl T.M."/>
            <person name="Price C."/>
            <person name="Purnelle B."/>
            <person name="Quail M.A."/>
            <person name="Rabbinowitsch E."/>
            <person name="Reinhardt R."/>
            <person name="Rieger M."/>
            <person name="Rinta J."/>
            <person name="Robben J."/>
            <person name="Robertson L."/>
            <person name="Ruiz J.C."/>
            <person name="Rutter S."/>
            <person name="Saunders D."/>
            <person name="Schafer M."/>
            <person name="Schein J."/>
            <person name="Schwartz D.C."/>
            <person name="Seeger K."/>
            <person name="Seyler A."/>
            <person name="Sharp S."/>
            <person name="Shin H."/>
            <person name="Sivam D."/>
            <person name="Squares R."/>
            <person name="Squares S."/>
            <person name="Tosato V."/>
            <person name="Vogt C."/>
            <person name="Volckaert G."/>
            <person name="Wambutt R."/>
            <person name="Warren T."/>
            <person name="Wedler H."/>
            <person name="Woodward J."/>
            <person name="Zhou S."/>
            <person name="Zimmermann W."/>
            <person name="Smith D.F."/>
            <person name="Blackwell J.M."/>
            <person name="Stuart K.D."/>
            <person name="Barrell B."/>
            <person name="Myler P.J."/>
        </authorList>
    </citation>
    <scope>NUCLEOTIDE SEQUENCE [LARGE SCALE GENOMIC DNA]</scope>
    <source>
        <strain evidence="4">MHOM/IL/81/Friedlin</strain>
    </source>
</reference>
<dbReference type="Proteomes" id="UP000000542">
    <property type="component" value="Chromosome 2"/>
</dbReference>
<dbReference type="EMBL" id="FR796398">
    <property type="protein sequence ID" value="CBZ11908.1"/>
    <property type="molecule type" value="Genomic_DNA"/>
</dbReference>
<dbReference type="VEuPathDB" id="TriTrypDB:LmjF.02.0180"/>
<feature type="transmembrane region" description="Helical" evidence="2">
    <location>
        <begin position="160"/>
        <end position="181"/>
    </location>
</feature>
<keyword evidence="4" id="KW-1185">Reference proteome</keyword>
<feature type="compositionally biased region" description="Basic residues" evidence="1">
    <location>
        <begin position="1"/>
        <end position="10"/>
    </location>
</feature>
<dbReference type="KEGG" id="lma:LMJF_02_0180"/>
<dbReference type="GO" id="GO:0005796">
    <property type="term" value="C:Golgi lumen"/>
    <property type="evidence" value="ECO:0000269"/>
    <property type="project" value="GeneDB"/>
</dbReference>
<proteinExistence type="predicted"/>
<name>E9AC93_LEIMA</name>